<feature type="non-terminal residue" evidence="3">
    <location>
        <position position="276"/>
    </location>
</feature>
<dbReference type="EMBL" id="BGPR01270383">
    <property type="protein sequence ID" value="GBM96787.1"/>
    <property type="molecule type" value="Genomic_DNA"/>
</dbReference>
<evidence type="ECO:0000259" key="2">
    <source>
        <dbReference type="Pfam" id="PF13843"/>
    </source>
</evidence>
<accession>A0A4Y2K3L7</accession>
<feature type="region of interest" description="Disordered" evidence="1">
    <location>
        <begin position="215"/>
        <end position="276"/>
    </location>
</feature>
<feature type="domain" description="PiggyBac transposable element-derived protein" evidence="2">
    <location>
        <begin position="6"/>
        <end position="176"/>
    </location>
</feature>
<dbReference type="Proteomes" id="UP000499080">
    <property type="component" value="Unassembled WGS sequence"/>
</dbReference>
<evidence type="ECO:0000313" key="4">
    <source>
        <dbReference type="Proteomes" id="UP000499080"/>
    </source>
</evidence>
<dbReference type="Pfam" id="PF13843">
    <property type="entry name" value="DDE_Tnp_1_7"/>
    <property type="match status" value="1"/>
</dbReference>
<gene>
    <name evidence="3" type="primary">CSB-PGBD3_21</name>
    <name evidence="3" type="ORF">AVEN_18797_1</name>
</gene>
<dbReference type="OrthoDB" id="6717667at2759"/>
<sequence length="276" mass="31951">MRNYGLGGGIVKRLSATIPQDSTHVLYTDRYFTGIKCAEYLLDNNIYMVGTINNNRLSNAQNRLKSEKDLNRGEWDEVVRSDDKMCIVKWKDNKSVTLLSTCIGSEPVSTCKRWSKQEKKKIDVPQPAIIKAYNASMGGIDLCDRYIAYYRCAMRTKKWPVRVFTHFVELAISNCWIMYTRYHKLNKLKGAKSLMEFRMMIATALCKYEGSITPRRGRPRLSESSDDGEEPQRKQRKVVSQPMKEVRTDGFNHLPRFMNDKNASKCRFPGCKSRTR</sequence>
<name>A0A4Y2K3L7_ARAVE</name>
<protein>
    <submittedName>
        <fullName evidence="3">Chimeric ERCC6-PGBD3 protein</fullName>
    </submittedName>
</protein>
<dbReference type="InterPro" id="IPR029526">
    <property type="entry name" value="PGBD"/>
</dbReference>
<evidence type="ECO:0000256" key="1">
    <source>
        <dbReference type="SAM" id="MobiDB-lite"/>
    </source>
</evidence>
<comment type="caution">
    <text evidence="3">The sequence shown here is derived from an EMBL/GenBank/DDBJ whole genome shotgun (WGS) entry which is preliminary data.</text>
</comment>
<organism evidence="3 4">
    <name type="scientific">Araneus ventricosus</name>
    <name type="common">Orbweaver spider</name>
    <name type="synonym">Epeira ventricosa</name>
    <dbReference type="NCBI Taxonomy" id="182803"/>
    <lineage>
        <taxon>Eukaryota</taxon>
        <taxon>Metazoa</taxon>
        <taxon>Ecdysozoa</taxon>
        <taxon>Arthropoda</taxon>
        <taxon>Chelicerata</taxon>
        <taxon>Arachnida</taxon>
        <taxon>Araneae</taxon>
        <taxon>Araneomorphae</taxon>
        <taxon>Entelegynae</taxon>
        <taxon>Araneoidea</taxon>
        <taxon>Araneidae</taxon>
        <taxon>Araneus</taxon>
    </lineage>
</organism>
<proteinExistence type="predicted"/>
<dbReference type="AlphaFoldDB" id="A0A4Y2K3L7"/>
<evidence type="ECO:0000313" key="3">
    <source>
        <dbReference type="EMBL" id="GBM96787.1"/>
    </source>
</evidence>
<keyword evidence="4" id="KW-1185">Reference proteome</keyword>
<reference evidence="3 4" key="1">
    <citation type="journal article" date="2019" name="Sci. Rep.">
        <title>Orb-weaving spider Araneus ventricosus genome elucidates the spidroin gene catalogue.</title>
        <authorList>
            <person name="Kono N."/>
            <person name="Nakamura H."/>
            <person name="Ohtoshi R."/>
            <person name="Moran D.A.P."/>
            <person name="Shinohara A."/>
            <person name="Yoshida Y."/>
            <person name="Fujiwara M."/>
            <person name="Mori M."/>
            <person name="Tomita M."/>
            <person name="Arakawa K."/>
        </authorList>
    </citation>
    <scope>NUCLEOTIDE SEQUENCE [LARGE SCALE GENOMIC DNA]</scope>
</reference>
<dbReference type="PANTHER" id="PTHR47272:SF2">
    <property type="entry name" value="PIGGYBAC TRANSPOSABLE ELEMENT-DERIVED PROTEIN 3-LIKE"/>
    <property type="match status" value="1"/>
</dbReference>
<dbReference type="PANTHER" id="PTHR47272">
    <property type="entry name" value="DDE_TNP_1_7 DOMAIN-CONTAINING PROTEIN"/>
    <property type="match status" value="1"/>
</dbReference>